<comment type="caution">
    <text evidence="2">The sequence shown here is derived from an EMBL/GenBank/DDBJ whole genome shotgun (WGS) entry which is preliminary data.</text>
</comment>
<dbReference type="Proteomes" id="UP000233786">
    <property type="component" value="Unassembled WGS sequence"/>
</dbReference>
<accession>A0A2N3Y226</accession>
<organism evidence="2 3">
    <name type="scientific">Saccharopolyspora spinosa</name>
    <dbReference type="NCBI Taxonomy" id="60894"/>
    <lineage>
        <taxon>Bacteria</taxon>
        <taxon>Bacillati</taxon>
        <taxon>Actinomycetota</taxon>
        <taxon>Actinomycetes</taxon>
        <taxon>Pseudonocardiales</taxon>
        <taxon>Pseudonocardiaceae</taxon>
        <taxon>Saccharopolyspora</taxon>
    </lineage>
</organism>
<proteinExistence type="predicted"/>
<protein>
    <submittedName>
        <fullName evidence="2">Uncharacterized protein (TIGR03086 family)</fullName>
    </submittedName>
</protein>
<gene>
    <name evidence="2" type="ORF">A8926_4899</name>
</gene>
<dbReference type="EMBL" id="PJNB01000001">
    <property type="protein sequence ID" value="PKW16984.1"/>
    <property type="molecule type" value="Genomic_DNA"/>
</dbReference>
<keyword evidence="3" id="KW-1185">Reference proteome</keyword>
<evidence type="ECO:0000313" key="3">
    <source>
        <dbReference type="Proteomes" id="UP000233786"/>
    </source>
</evidence>
<name>A0A2N3Y226_SACSN</name>
<evidence type="ECO:0000313" key="2">
    <source>
        <dbReference type="EMBL" id="PKW16984.1"/>
    </source>
</evidence>
<evidence type="ECO:0000256" key="1">
    <source>
        <dbReference type="SAM" id="MobiDB-lite"/>
    </source>
</evidence>
<reference evidence="2" key="1">
    <citation type="submission" date="2017-12" db="EMBL/GenBank/DDBJ databases">
        <title>Sequencing the genomes of 1000 Actinobacteria strains.</title>
        <authorList>
            <person name="Klenk H.-P."/>
        </authorList>
    </citation>
    <scope>NUCLEOTIDE SEQUENCE [LARGE SCALE GENOMIC DNA]</scope>
    <source>
        <strain evidence="2">DSM 44228</strain>
    </source>
</reference>
<feature type="region of interest" description="Disordered" evidence="1">
    <location>
        <begin position="1"/>
        <end position="27"/>
    </location>
</feature>
<dbReference type="STRING" id="994479.GCA_000194155_01534"/>
<dbReference type="AlphaFoldDB" id="A0A2N3Y226"/>
<feature type="compositionally biased region" description="Basic and acidic residues" evidence="1">
    <location>
        <begin position="8"/>
        <end position="18"/>
    </location>
</feature>
<sequence>MPGSWSDASKRRGADAVRPRLQRGMAADRARTQQLGEAWANPGAWRGTSNGAGVDLPNEVWGKIALTELVVHDWDLAKATGQPFGLPEETLRACFDHVAEFVPNAPVEGLWGAAAEVPADAPRLDWIVDITGRNPKICPDGPSRPRPASGAVLGTGAWCSRAARRFPNRRSRRIA</sequence>